<proteinExistence type="predicted"/>
<dbReference type="SMART" id="SM00355">
    <property type="entry name" value="ZnF_C2H2"/>
    <property type="match status" value="2"/>
</dbReference>
<evidence type="ECO:0000259" key="9">
    <source>
        <dbReference type="PROSITE" id="PS50157"/>
    </source>
</evidence>
<comment type="subcellular location">
    <subcellularLocation>
        <location evidence="1">Nucleus</location>
    </subcellularLocation>
</comment>
<dbReference type="InterPro" id="IPR013087">
    <property type="entry name" value="Znf_C2H2_type"/>
</dbReference>
<dbReference type="HOGENOM" id="CLU_1237702_0_0_1"/>
<name>T1GXY5_MEGSC</name>
<evidence type="ECO:0000313" key="10">
    <source>
        <dbReference type="EnsemblMetazoa" id="MESCA008698-PA"/>
    </source>
</evidence>
<dbReference type="GO" id="GO:0008270">
    <property type="term" value="F:zinc ion binding"/>
    <property type="evidence" value="ECO:0007669"/>
    <property type="project" value="UniProtKB-KW"/>
</dbReference>
<dbReference type="GO" id="GO:0003002">
    <property type="term" value="P:regionalization"/>
    <property type="evidence" value="ECO:0007669"/>
    <property type="project" value="UniProtKB-ARBA"/>
</dbReference>
<dbReference type="STRING" id="36166.T1GXY5"/>
<keyword evidence="3" id="KW-0677">Repeat</keyword>
<keyword evidence="2" id="KW-0479">Metal-binding</keyword>
<protein>
    <recommendedName>
        <fullName evidence="9">C2H2-type domain-containing protein</fullName>
    </recommendedName>
</protein>
<dbReference type="AlphaFoldDB" id="T1GXY5"/>
<evidence type="ECO:0000313" key="11">
    <source>
        <dbReference type="Proteomes" id="UP000015102"/>
    </source>
</evidence>
<evidence type="ECO:0000256" key="6">
    <source>
        <dbReference type="ARBA" id="ARBA00023242"/>
    </source>
</evidence>
<dbReference type="EMBL" id="CAQQ02182129">
    <property type="status" value="NOT_ANNOTATED_CDS"/>
    <property type="molecule type" value="Genomic_DNA"/>
</dbReference>
<keyword evidence="4 7" id="KW-0863">Zinc-finger</keyword>
<dbReference type="EMBL" id="CAQQ02182127">
    <property type="status" value="NOT_ANNOTATED_CDS"/>
    <property type="molecule type" value="Genomic_DNA"/>
</dbReference>
<dbReference type="GO" id="GO:0005634">
    <property type="term" value="C:nucleus"/>
    <property type="evidence" value="ECO:0007669"/>
    <property type="project" value="UniProtKB-SubCell"/>
</dbReference>
<evidence type="ECO:0000256" key="2">
    <source>
        <dbReference type="ARBA" id="ARBA00022723"/>
    </source>
</evidence>
<dbReference type="Pfam" id="PF00096">
    <property type="entry name" value="zf-C2H2"/>
    <property type="match status" value="2"/>
</dbReference>
<dbReference type="EMBL" id="CAQQ02182128">
    <property type="status" value="NOT_ANNOTATED_CDS"/>
    <property type="molecule type" value="Genomic_DNA"/>
</dbReference>
<dbReference type="GO" id="GO:0001228">
    <property type="term" value="F:DNA-binding transcription activator activity, RNA polymerase II-specific"/>
    <property type="evidence" value="ECO:0007669"/>
    <property type="project" value="TreeGrafter"/>
</dbReference>
<dbReference type="SUPFAM" id="SSF57667">
    <property type="entry name" value="beta-beta-alpha zinc fingers"/>
    <property type="match status" value="1"/>
</dbReference>
<evidence type="ECO:0000256" key="5">
    <source>
        <dbReference type="ARBA" id="ARBA00022833"/>
    </source>
</evidence>
<keyword evidence="6" id="KW-0539">Nucleus</keyword>
<dbReference type="FunFam" id="3.30.160.60:FF:000148">
    <property type="entry name" value="zinc finger protein Gfi-1"/>
    <property type="match status" value="1"/>
</dbReference>
<organism evidence="10 11">
    <name type="scientific">Megaselia scalaris</name>
    <name type="common">Humpbacked fly</name>
    <name type="synonym">Phora scalaris</name>
    <dbReference type="NCBI Taxonomy" id="36166"/>
    <lineage>
        <taxon>Eukaryota</taxon>
        <taxon>Metazoa</taxon>
        <taxon>Ecdysozoa</taxon>
        <taxon>Arthropoda</taxon>
        <taxon>Hexapoda</taxon>
        <taxon>Insecta</taxon>
        <taxon>Pterygota</taxon>
        <taxon>Neoptera</taxon>
        <taxon>Endopterygota</taxon>
        <taxon>Diptera</taxon>
        <taxon>Brachycera</taxon>
        <taxon>Muscomorpha</taxon>
        <taxon>Platypezoidea</taxon>
        <taxon>Phoridae</taxon>
        <taxon>Megaseliini</taxon>
        <taxon>Megaselia</taxon>
    </lineage>
</organism>
<reference evidence="10" key="2">
    <citation type="submission" date="2015-06" db="UniProtKB">
        <authorList>
            <consortium name="EnsemblMetazoa"/>
        </authorList>
    </citation>
    <scope>IDENTIFICATION</scope>
</reference>
<evidence type="ECO:0000256" key="4">
    <source>
        <dbReference type="ARBA" id="ARBA00022771"/>
    </source>
</evidence>
<dbReference type="PROSITE" id="PS50157">
    <property type="entry name" value="ZINC_FINGER_C2H2_2"/>
    <property type="match status" value="2"/>
</dbReference>
<accession>T1GXY5</accession>
<feature type="domain" description="C2H2-type" evidence="9">
    <location>
        <begin position="32"/>
        <end position="60"/>
    </location>
</feature>
<evidence type="ECO:0000256" key="7">
    <source>
        <dbReference type="PROSITE-ProRule" id="PRU00042"/>
    </source>
</evidence>
<sequence>EKPHKCQVCGKAFSQSSNLITHSRKHTGYKPFACELCHKSFQRKVDLRRHKETTHAELHSLTFGINRIVKIKDIADDEDNNNCVYSENTNINYEIDRCESRSTRSRSQSRVSQDGMRSRSRSSSLELEVDSPPPLLNICSGTEDNSHKFPVTNLSYKKSESFSVSALLRRDDPKQSTTLNDQYEAFRENKFSDHVNSQPIHHRSLISPFPFLAAFAFHHGQHPG</sequence>
<evidence type="ECO:0000256" key="8">
    <source>
        <dbReference type="SAM" id="MobiDB-lite"/>
    </source>
</evidence>
<dbReference type="GO" id="GO:0009887">
    <property type="term" value="P:animal organ morphogenesis"/>
    <property type="evidence" value="ECO:0007669"/>
    <property type="project" value="UniProtKB-ARBA"/>
</dbReference>
<dbReference type="InterPro" id="IPR036236">
    <property type="entry name" value="Znf_C2H2_sf"/>
</dbReference>
<keyword evidence="5" id="KW-0862">Zinc</keyword>
<dbReference type="PANTHER" id="PTHR24393">
    <property type="entry name" value="ZINC FINGER PROTEIN"/>
    <property type="match status" value="1"/>
</dbReference>
<evidence type="ECO:0000256" key="1">
    <source>
        <dbReference type="ARBA" id="ARBA00004123"/>
    </source>
</evidence>
<keyword evidence="11" id="KW-1185">Reference proteome</keyword>
<dbReference type="FunFam" id="3.30.160.60:FF:000432">
    <property type="entry name" value="zinc finger protein Gfi-1b isoform X1"/>
    <property type="match status" value="1"/>
</dbReference>
<dbReference type="PANTHER" id="PTHR24393:SF138">
    <property type="entry name" value="IP01201P-RELATED"/>
    <property type="match status" value="1"/>
</dbReference>
<feature type="domain" description="C2H2-type" evidence="9">
    <location>
        <begin position="4"/>
        <end position="31"/>
    </location>
</feature>
<dbReference type="Proteomes" id="UP000015102">
    <property type="component" value="Unassembled WGS sequence"/>
</dbReference>
<feature type="region of interest" description="Disordered" evidence="8">
    <location>
        <begin position="98"/>
        <end position="129"/>
    </location>
</feature>
<dbReference type="EnsemblMetazoa" id="MESCA008698-RA">
    <property type="protein sequence ID" value="MESCA008698-PA"/>
    <property type="gene ID" value="MESCA008698"/>
</dbReference>
<dbReference type="PROSITE" id="PS00028">
    <property type="entry name" value="ZINC_FINGER_C2H2_1"/>
    <property type="match status" value="2"/>
</dbReference>
<reference evidence="11" key="1">
    <citation type="submission" date="2013-02" db="EMBL/GenBank/DDBJ databases">
        <authorList>
            <person name="Hughes D."/>
        </authorList>
    </citation>
    <scope>NUCLEOTIDE SEQUENCE</scope>
    <source>
        <strain>Durham</strain>
        <strain evidence="11">NC isolate 2 -- Noor lab</strain>
    </source>
</reference>
<dbReference type="Gene3D" id="3.30.160.60">
    <property type="entry name" value="Classic Zinc Finger"/>
    <property type="match status" value="2"/>
</dbReference>
<evidence type="ECO:0000256" key="3">
    <source>
        <dbReference type="ARBA" id="ARBA00022737"/>
    </source>
</evidence>
<dbReference type="GO" id="GO:0000978">
    <property type="term" value="F:RNA polymerase II cis-regulatory region sequence-specific DNA binding"/>
    <property type="evidence" value="ECO:0007669"/>
    <property type="project" value="TreeGrafter"/>
</dbReference>